<proteinExistence type="predicted"/>
<dbReference type="GO" id="GO:0016757">
    <property type="term" value="F:glycosyltransferase activity"/>
    <property type="evidence" value="ECO:0007669"/>
    <property type="project" value="TreeGrafter"/>
</dbReference>
<feature type="domain" description="Nucleotide-diphospho-sugar transferase" evidence="1">
    <location>
        <begin position="33"/>
        <end position="236"/>
    </location>
</feature>
<sequence length="246" mass="28961">MNTPVIVSFANIGYRIFSENLLRNLRDKIHKHRAVFYCLDKELYDVLLPYSTDNIQVILYQETSGIKDFVDFGNSDGFRDLMRIKTDILIKAVKEYSFIHFIDGDVVFYREPPEDYYAKYSDYDIIYQGETCIPDPQFITWTCTGNFVLRNTERTITLLKLIQEYQDKHSVAEQEAQRLIFSDSNITDIRNYPHANLTEFPREEVTPGCMVNKIDKNRIILFHANHTVGFNNKRDILKYAGMWYMG</sequence>
<dbReference type="InterPro" id="IPR005069">
    <property type="entry name" value="Nucl-diP-sugar_transferase"/>
</dbReference>
<dbReference type="Pfam" id="PF03407">
    <property type="entry name" value="Nucleotid_trans"/>
    <property type="match status" value="1"/>
</dbReference>
<reference evidence="2" key="1">
    <citation type="journal article" date="2020" name="Nature">
        <title>Giant virus diversity and host interactions through global metagenomics.</title>
        <authorList>
            <person name="Schulz F."/>
            <person name="Roux S."/>
            <person name="Paez-Espino D."/>
            <person name="Jungbluth S."/>
            <person name="Walsh D.A."/>
            <person name="Denef V.J."/>
            <person name="McMahon K.D."/>
            <person name="Konstantinidis K.T."/>
            <person name="Eloe-Fadrosh E.A."/>
            <person name="Kyrpides N.C."/>
            <person name="Woyke T."/>
        </authorList>
    </citation>
    <scope>NUCLEOTIDE SEQUENCE</scope>
    <source>
        <strain evidence="2">GVMAG-S-1035303-20</strain>
    </source>
</reference>
<organism evidence="2">
    <name type="scientific">viral metagenome</name>
    <dbReference type="NCBI Taxonomy" id="1070528"/>
    <lineage>
        <taxon>unclassified sequences</taxon>
        <taxon>metagenomes</taxon>
        <taxon>organismal metagenomes</taxon>
    </lineage>
</organism>
<evidence type="ECO:0000259" key="1">
    <source>
        <dbReference type="Pfam" id="PF03407"/>
    </source>
</evidence>
<dbReference type="GO" id="GO:0005794">
    <property type="term" value="C:Golgi apparatus"/>
    <property type="evidence" value="ECO:0007669"/>
    <property type="project" value="TreeGrafter"/>
</dbReference>
<dbReference type="AlphaFoldDB" id="A0A6C0AIV1"/>
<name>A0A6C0AIV1_9ZZZZ</name>
<evidence type="ECO:0000313" key="2">
    <source>
        <dbReference type="EMBL" id="QHS79724.1"/>
    </source>
</evidence>
<protein>
    <recommendedName>
        <fullName evidence="1">Nucleotide-diphospho-sugar transferase domain-containing protein</fullName>
    </recommendedName>
</protein>
<dbReference type="PANTHER" id="PTHR47032">
    <property type="entry name" value="UDP-D-XYLOSE:L-FUCOSE ALPHA-1,3-D-XYLOSYLTRANSFERASE-RELATED"/>
    <property type="match status" value="1"/>
</dbReference>
<dbReference type="InterPro" id="IPR052636">
    <property type="entry name" value="UDP-D-xylose:L-fucose_XylT"/>
</dbReference>
<dbReference type="PANTHER" id="PTHR47032:SF1">
    <property type="entry name" value="UDP-D-XYLOSE:L-FUCOSE ALPHA-1,3-D-XYLOSYLTRANSFERASE-RELATED"/>
    <property type="match status" value="1"/>
</dbReference>
<accession>A0A6C0AIV1</accession>
<dbReference type="EMBL" id="MN740650">
    <property type="protein sequence ID" value="QHS79724.1"/>
    <property type="molecule type" value="Genomic_DNA"/>
</dbReference>